<sequence>MEKKKRITVYKDLDDPHREQVQLYARMTPEERWEEYIKMRRIYIELGGLQPKAGQRISISRPSWM</sequence>
<organism evidence="1 2">
    <name type="scientific">Larkinella punicea</name>
    <dbReference type="NCBI Taxonomy" id="2315727"/>
    <lineage>
        <taxon>Bacteria</taxon>
        <taxon>Pseudomonadati</taxon>
        <taxon>Bacteroidota</taxon>
        <taxon>Cytophagia</taxon>
        <taxon>Cytophagales</taxon>
        <taxon>Spirosomataceae</taxon>
        <taxon>Larkinella</taxon>
    </lineage>
</organism>
<dbReference type="AlphaFoldDB" id="A0A368JLY9"/>
<reference evidence="1 2" key="1">
    <citation type="submission" date="2018-07" db="EMBL/GenBank/DDBJ databases">
        <title>Genome analysis of Larkinella rosea.</title>
        <authorList>
            <person name="Zhou Z."/>
            <person name="Wang G."/>
        </authorList>
    </citation>
    <scope>NUCLEOTIDE SEQUENCE [LARGE SCALE GENOMIC DNA]</scope>
    <source>
        <strain evidence="2">zzj9</strain>
    </source>
</reference>
<gene>
    <name evidence="1" type="ORF">DUE52_16325</name>
</gene>
<dbReference type="EMBL" id="QOWE01000012">
    <property type="protein sequence ID" value="RCR68670.1"/>
    <property type="molecule type" value="Genomic_DNA"/>
</dbReference>
<name>A0A368JLY9_9BACT</name>
<comment type="caution">
    <text evidence="1">The sequence shown here is derived from an EMBL/GenBank/DDBJ whole genome shotgun (WGS) entry which is preliminary data.</text>
</comment>
<keyword evidence="2" id="KW-1185">Reference proteome</keyword>
<proteinExistence type="predicted"/>
<evidence type="ECO:0000313" key="2">
    <source>
        <dbReference type="Proteomes" id="UP000253383"/>
    </source>
</evidence>
<protein>
    <submittedName>
        <fullName evidence="1">Uncharacterized protein</fullName>
    </submittedName>
</protein>
<accession>A0A368JLY9</accession>
<dbReference type="Proteomes" id="UP000253383">
    <property type="component" value="Unassembled WGS sequence"/>
</dbReference>
<evidence type="ECO:0000313" key="1">
    <source>
        <dbReference type="EMBL" id="RCR68670.1"/>
    </source>
</evidence>